<dbReference type="Proteomes" id="UP000034750">
    <property type="component" value="Unassembled WGS sequence"/>
</dbReference>
<protein>
    <submittedName>
        <fullName evidence="1">Uncharacterized protein</fullName>
    </submittedName>
</protein>
<organism evidence="1 2">
    <name type="scientific">Haemophilus haemolyticus</name>
    <dbReference type="NCBI Taxonomy" id="726"/>
    <lineage>
        <taxon>Bacteria</taxon>
        <taxon>Pseudomonadati</taxon>
        <taxon>Pseudomonadota</taxon>
        <taxon>Gammaproteobacteria</taxon>
        <taxon>Pasteurellales</taxon>
        <taxon>Pasteurellaceae</taxon>
        <taxon>Haemophilus</taxon>
    </lineage>
</organism>
<dbReference type="EMBL" id="LCTK01000029">
    <property type="protein sequence ID" value="KKZ58364.1"/>
    <property type="molecule type" value="Genomic_DNA"/>
</dbReference>
<dbReference type="InterPro" id="IPR038365">
    <property type="entry name" value="EcoRII_C_sf"/>
</dbReference>
<evidence type="ECO:0000313" key="2">
    <source>
        <dbReference type="Proteomes" id="UP000034750"/>
    </source>
</evidence>
<accession>A0A0M3G8C0</accession>
<sequence>MTTKGRKVVTIIKQIIEGCPINKEWTASEFISTYWGIYKSDYKEDNSVNGGVFEQLLVLSLLREGIGPVYVQAKLAFVPNVILDIVLYNRRTPITISAKTSLRERWKQADLEAVATKYVHRDAKCYLLTLSESEVKTRRADRNSYMGIDKFILAHTTEYDQFINELKQIKISESETIKIIETDHHVYNKEIANEMYRISL</sequence>
<comment type="caution">
    <text evidence="1">The sequence shown here is derived from an EMBL/GenBank/DDBJ whole genome shotgun (WGS) entry which is preliminary data.</text>
</comment>
<name>A0A0M3G8C0_HAEHA</name>
<dbReference type="AlphaFoldDB" id="A0A0M3G8C0"/>
<dbReference type="Gene3D" id="3.40.91.80">
    <property type="match status" value="1"/>
</dbReference>
<proteinExistence type="predicted"/>
<reference evidence="1 2" key="1">
    <citation type="submission" date="2015-05" db="EMBL/GenBank/DDBJ databases">
        <title>Comparative analyses of the lipooligosaccharides from nottypeable Haemophilus influenzae and Haemophilus haemolyticus.</title>
        <authorList>
            <person name="Post D.M.B."/>
            <person name="Ketterer M.R."/>
            <person name="Coffin J.E."/>
            <person name="Reinders L.M."/>
            <person name="Munson R.S.Jr."/>
            <person name="Bair T.B."/>
            <person name="Murphy T.F."/>
            <person name="Foster E."/>
            <person name="Gibson B.W."/>
            <person name="Apicella M.A."/>
        </authorList>
    </citation>
    <scope>NUCLEOTIDE SEQUENCE [LARGE SCALE GENOMIC DNA]</scope>
    <source>
        <strain evidence="1 2">11P18</strain>
    </source>
</reference>
<gene>
    <name evidence="1" type="ORF">AAX18_05915</name>
</gene>
<evidence type="ECO:0000313" key="1">
    <source>
        <dbReference type="EMBL" id="KKZ58364.1"/>
    </source>
</evidence>
<dbReference type="PATRIC" id="fig|726.54.peg.1176"/>
<dbReference type="RefSeq" id="WP_046953268.1">
    <property type="nucleotide sequence ID" value="NZ_CP031238.1"/>
</dbReference>